<accession>A0A8J5STA9</accession>
<gene>
    <name evidence="1" type="ORF">GUJ93_ZPchr0007g4000</name>
</gene>
<dbReference type="EMBL" id="JAAALK010000282">
    <property type="protein sequence ID" value="KAG8081206.1"/>
    <property type="molecule type" value="Genomic_DNA"/>
</dbReference>
<evidence type="ECO:0000313" key="2">
    <source>
        <dbReference type="Proteomes" id="UP000729402"/>
    </source>
</evidence>
<reference evidence="1" key="1">
    <citation type="journal article" date="2021" name="bioRxiv">
        <title>Whole Genome Assembly and Annotation of Northern Wild Rice, Zizania palustris L., Supports a Whole Genome Duplication in the Zizania Genus.</title>
        <authorList>
            <person name="Haas M."/>
            <person name="Kono T."/>
            <person name="Macchietto M."/>
            <person name="Millas R."/>
            <person name="McGilp L."/>
            <person name="Shao M."/>
            <person name="Duquette J."/>
            <person name="Hirsch C.N."/>
            <person name="Kimball J."/>
        </authorList>
    </citation>
    <scope>NUCLEOTIDE SEQUENCE</scope>
    <source>
        <tissue evidence="1">Fresh leaf tissue</tissue>
    </source>
</reference>
<name>A0A8J5STA9_ZIZPA</name>
<reference evidence="1" key="2">
    <citation type="submission" date="2021-02" db="EMBL/GenBank/DDBJ databases">
        <authorList>
            <person name="Kimball J.A."/>
            <person name="Haas M.W."/>
            <person name="Macchietto M."/>
            <person name="Kono T."/>
            <person name="Duquette J."/>
            <person name="Shao M."/>
        </authorList>
    </citation>
    <scope>NUCLEOTIDE SEQUENCE</scope>
    <source>
        <tissue evidence="1">Fresh leaf tissue</tissue>
    </source>
</reference>
<sequence length="74" mass="8251">MDYTVVKQLAETHISPNASVHHHESMTPAGCEQLRTRKLVADAKHDSVACNQGAQACIHVFHVFGSELRWRVTV</sequence>
<organism evidence="1 2">
    <name type="scientific">Zizania palustris</name>
    <name type="common">Northern wild rice</name>
    <dbReference type="NCBI Taxonomy" id="103762"/>
    <lineage>
        <taxon>Eukaryota</taxon>
        <taxon>Viridiplantae</taxon>
        <taxon>Streptophyta</taxon>
        <taxon>Embryophyta</taxon>
        <taxon>Tracheophyta</taxon>
        <taxon>Spermatophyta</taxon>
        <taxon>Magnoliopsida</taxon>
        <taxon>Liliopsida</taxon>
        <taxon>Poales</taxon>
        <taxon>Poaceae</taxon>
        <taxon>BOP clade</taxon>
        <taxon>Oryzoideae</taxon>
        <taxon>Oryzeae</taxon>
        <taxon>Zizaniinae</taxon>
        <taxon>Zizania</taxon>
    </lineage>
</organism>
<dbReference type="AlphaFoldDB" id="A0A8J5STA9"/>
<evidence type="ECO:0000313" key="1">
    <source>
        <dbReference type="EMBL" id="KAG8081206.1"/>
    </source>
</evidence>
<dbReference type="Proteomes" id="UP000729402">
    <property type="component" value="Unassembled WGS sequence"/>
</dbReference>
<comment type="caution">
    <text evidence="1">The sequence shown here is derived from an EMBL/GenBank/DDBJ whole genome shotgun (WGS) entry which is preliminary data.</text>
</comment>
<keyword evidence="2" id="KW-1185">Reference proteome</keyword>
<protein>
    <submittedName>
        <fullName evidence="1">Uncharacterized protein</fullName>
    </submittedName>
</protein>
<proteinExistence type="predicted"/>